<gene>
    <name evidence="13" type="primary">MSH3_2</name>
    <name evidence="13" type="ORF">HK100_012943</name>
</gene>
<dbReference type="EMBL" id="JADGJH010000994">
    <property type="protein sequence ID" value="KAJ3120109.1"/>
    <property type="molecule type" value="Genomic_DNA"/>
</dbReference>
<dbReference type="GO" id="GO:0140664">
    <property type="term" value="F:ATP-dependent DNA damage sensor activity"/>
    <property type="evidence" value="ECO:0007669"/>
    <property type="project" value="InterPro"/>
</dbReference>
<dbReference type="GO" id="GO:0005524">
    <property type="term" value="F:ATP binding"/>
    <property type="evidence" value="ECO:0007669"/>
    <property type="project" value="UniProtKB-KW"/>
</dbReference>
<evidence type="ECO:0000256" key="5">
    <source>
        <dbReference type="ARBA" id="ARBA00022840"/>
    </source>
</evidence>
<dbReference type="FunFam" id="3.40.1170.10:FF:000004">
    <property type="entry name" value="DNA mismatch repair protein"/>
    <property type="match status" value="1"/>
</dbReference>
<keyword evidence="3" id="KW-0547">Nucleotide-binding</keyword>
<dbReference type="InterPro" id="IPR007695">
    <property type="entry name" value="DNA_mismatch_repair_MutS-lik_N"/>
</dbReference>
<proteinExistence type="inferred from homology"/>
<name>A0AAD5T1K3_9FUNG</name>
<dbReference type="InterPro" id="IPR016151">
    <property type="entry name" value="DNA_mismatch_repair_MutS_N"/>
</dbReference>
<dbReference type="PANTHER" id="PTHR11361:SF122">
    <property type="entry name" value="DNA MISMATCH REPAIR PROTEIN MSH3"/>
    <property type="match status" value="1"/>
</dbReference>
<comment type="subunit">
    <text evidence="8">Heterodimer consisting of MSH2-MSH3 (MutS beta). Forms a ternary complex with MutL alpha (MLH1-PMS1).</text>
</comment>
<sequence>MLGKKAKPTTATKQATISSFFVPKQKQHQQTFAREQVATAEPVNQCPNLQTQNIEECPNNRKHQNIKPYLETEPESEVEPELRQKLTAGSKRIRNVIGDSDNEEQNESLSPLPTKRNRIELIDSFRYSDCPLEHEPDFVTQESQIERQQMRYRFLKRFSLISDTMMNSQSQNTFFDEDAEDMPIAASNSQNTTTTARKFNSAVKTKYTPLEQQYLDIRKKYPGVLLVVEVGYKFRFFEEDALTASKELNIVAYMDKNLRGASIPTHRLNVHVSKLVHLGYKVGIVRQTETAALKAVGDNKSAPFTRKLTNIFTKGTFIDTELSSATLDSSDAFESSKSSFIMVLFESPPSKTAVKDEFATSAKTVINFVAVQISTGDIVYDSFEDGTMRTELETRLEHLCPVELILPTQLMSSATERLLKHWAERSEIKNGDLVRVERLKDSFLAGVE</sequence>
<dbReference type="AlphaFoldDB" id="A0AAD5T1K3"/>
<dbReference type="GO" id="GO:0006312">
    <property type="term" value="P:mitotic recombination"/>
    <property type="evidence" value="ECO:0007669"/>
    <property type="project" value="TreeGrafter"/>
</dbReference>
<dbReference type="Pfam" id="PF01624">
    <property type="entry name" value="MutS_I"/>
    <property type="match status" value="1"/>
</dbReference>
<keyword evidence="7" id="KW-0234">DNA repair</keyword>
<comment type="similarity">
    <text evidence="1">Belongs to the DNA mismatch repair MutS family. MSH3 subfamily.</text>
</comment>
<organism evidence="13 14">
    <name type="scientific">Physocladia obscura</name>
    <dbReference type="NCBI Taxonomy" id="109957"/>
    <lineage>
        <taxon>Eukaryota</taxon>
        <taxon>Fungi</taxon>
        <taxon>Fungi incertae sedis</taxon>
        <taxon>Chytridiomycota</taxon>
        <taxon>Chytridiomycota incertae sedis</taxon>
        <taxon>Chytridiomycetes</taxon>
        <taxon>Chytridiales</taxon>
        <taxon>Chytriomycetaceae</taxon>
        <taxon>Physocladia</taxon>
    </lineage>
</organism>
<dbReference type="GO" id="GO:0030983">
    <property type="term" value="F:mismatched DNA binding"/>
    <property type="evidence" value="ECO:0007669"/>
    <property type="project" value="InterPro"/>
</dbReference>
<dbReference type="GO" id="GO:0005634">
    <property type="term" value="C:nucleus"/>
    <property type="evidence" value="ECO:0007669"/>
    <property type="project" value="TreeGrafter"/>
</dbReference>
<evidence type="ECO:0000313" key="13">
    <source>
        <dbReference type="EMBL" id="KAJ3120109.1"/>
    </source>
</evidence>
<feature type="domain" description="DNA mismatch repair protein MutS connector" evidence="12">
    <location>
        <begin position="361"/>
        <end position="416"/>
    </location>
</feature>
<evidence type="ECO:0000256" key="4">
    <source>
        <dbReference type="ARBA" id="ARBA00022763"/>
    </source>
</evidence>
<evidence type="ECO:0000256" key="1">
    <source>
        <dbReference type="ARBA" id="ARBA00007094"/>
    </source>
</evidence>
<dbReference type="Gene3D" id="3.30.420.110">
    <property type="entry name" value="MutS, connector domain"/>
    <property type="match status" value="1"/>
</dbReference>
<evidence type="ECO:0000256" key="3">
    <source>
        <dbReference type="ARBA" id="ARBA00022741"/>
    </source>
</evidence>
<accession>A0AAD5T1K3</accession>
<reference evidence="13" key="1">
    <citation type="submission" date="2020-05" db="EMBL/GenBank/DDBJ databases">
        <title>Phylogenomic resolution of chytrid fungi.</title>
        <authorList>
            <person name="Stajich J.E."/>
            <person name="Amses K."/>
            <person name="Simmons R."/>
            <person name="Seto K."/>
            <person name="Myers J."/>
            <person name="Bonds A."/>
            <person name="Quandt C.A."/>
            <person name="Barry K."/>
            <person name="Liu P."/>
            <person name="Grigoriev I."/>
            <person name="Longcore J.E."/>
            <person name="James T.Y."/>
        </authorList>
    </citation>
    <scope>NUCLEOTIDE SEQUENCE</scope>
    <source>
        <strain evidence="13">JEL0513</strain>
    </source>
</reference>
<feature type="domain" description="DNA mismatch repair protein MutS-like N-terminal" evidence="11">
    <location>
        <begin position="208"/>
        <end position="320"/>
    </location>
</feature>
<dbReference type="SUPFAM" id="SSF55271">
    <property type="entry name" value="DNA repair protein MutS, domain I"/>
    <property type="match status" value="1"/>
</dbReference>
<evidence type="ECO:0000256" key="9">
    <source>
        <dbReference type="ARBA" id="ARBA00073774"/>
    </source>
</evidence>
<keyword evidence="14" id="KW-1185">Reference proteome</keyword>
<keyword evidence="5" id="KW-0067">ATP-binding</keyword>
<evidence type="ECO:0000256" key="6">
    <source>
        <dbReference type="ARBA" id="ARBA00023125"/>
    </source>
</evidence>
<evidence type="ECO:0000256" key="10">
    <source>
        <dbReference type="SAM" id="MobiDB-lite"/>
    </source>
</evidence>
<evidence type="ECO:0000259" key="11">
    <source>
        <dbReference type="Pfam" id="PF01624"/>
    </source>
</evidence>
<dbReference type="PANTHER" id="PTHR11361">
    <property type="entry name" value="DNA MISMATCH REPAIR PROTEIN MUTS FAMILY MEMBER"/>
    <property type="match status" value="1"/>
</dbReference>
<evidence type="ECO:0000259" key="12">
    <source>
        <dbReference type="Pfam" id="PF05188"/>
    </source>
</evidence>
<dbReference type="InterPro" id="IPR007860">
    <property type="entry name" value="DNA_mmatch_repair_MutS_con_dom"/>
</dbReference>
<dbReference type="Proteomes" id="UP001211907">
    <property type="component" value="Unassembled WGS sequence"/>
</dbReference>
<dbReference type="Gene3D" id="3.40.1170.10">
    <property type="entry name" value="DNA repair protein MutS, domain I"/>
    <property type="match status" value="1"/>
</dbReference>
<keyword evidence="6" id="KW-0238">DNA-binding</keyword>
<dbReference type="GO" id="GO:0006298">
    <property type="term" value="P:mismatch repair"/>
    <property type="evidence" value="ECO:0007669"/>
    <property type="project" value="InterPro"/>
</dbReference>
<keyword evidence="4" id="KW-0227">DNA damage</keyword>
<dbReference type="Pfam" id="PF05188">
    <property type="entry name" value="MutS_II"/>
    <property type="match status" value="1"/>
</dbReference>
<protein>
    <recommendedName>
        <fullName evidence="2 9">DNA mismatch repair protein MSH3</fullName>
    </recommendedName>
    <alternativeName>
        <fullName evidence="2 9">DNA mismatch repair protein MSH3</fullName>
    </alternativeName>
</protein>
<evidence type="ECO:0000256" key="8">
    <source>
        <dbReference type="ARBA" id="ARBA00025902"/>
    </source>
</evidence>
<evidence type="ECO:0000256" key="2">
    <source>
        <dbReference type="ARBA" id="ARBA00022151"/>
    </source>
</evidence>
<feature type="non-terminal residue" evidence="13">
    <location>
        <position position="448"/>
    </location>
</feature>
<evidence type="ECO:0000256" key="7">
    <source>
        <dbReference type="ARBA" id="ARBA00023204"/>
    </source>
</evidence>
<feature type="region of interest" description="Disordered" evidence="10">
    <location>
        <begin position="89"/>
        <end position="112"/>
    </location>
</feature>
<dbReference type="InterPro" id="IPR036678">
    <property type="entry name" value="MutS_con_dom_sf"/>
</dbReference>
<comment type="caution">
    <text evidence="13">The sequence shown here is derived from an EMBL/GenBank/DDBJ whole genome shotgun (WGS) entry which is preliminary data.</text>
</comment>
<evidence type="ECO:0000313" key="14">
    <source>
        <dbReference type="Proteomes" id="UP001211907"/>
    </source>
</evidence>
<dbReference type="InterPro" id="IPR045076">
    <property type="entry name" value="MutS"/>
</dbReference>